<name>D3VQ59_MYCAA</name>
<dbReference type="Proteomes" id="UP000006902">
    <property type="component" value="Chromosome"/>
</dbReference>
<evidence type="ECO:0000313" key="1">
    <source>
        <dbReference type="EMBL" id="CBH40321.1"/>
    </source>
</evidence>
<dbReference type="eggNOG" id="ENOG5032EYF">
    <property type="taxonomic scope" value="Bacteria"/>
</dbReference>
<organism evidence="1 2">
    <name type="scientific">Mycoplasmopsis agalactiae</name>
    <name type="common">Mycoplasma agalactiae</name>
    <dbReference type="NCBI Taxonomy" id="2110"/>
    <lineage>
        <taxon>Bacteria</taxon>
        <taxon>Bacillati</taxon>
        <taxon>Mycoplasmatota</taxon>
        <taxon>Mycoplasmoidales</taxon>
        <taxon>Metamycoplasmataceae</taxon>
        <taxon>Mycoplasmopsis</taxon>
    </lineage>
</organism>
<sequence>MIGIIHNVEAAKNDWMSEKDAEIKLFFKEQLKEFNEKMSSLSTKKTHSSGSKIRSISFDDIKYENSELDKYISDNDWIIIENTIWWEIETFYNFHANVAIAVYKVKGMLKDIDPALELAQLGGDTLSTISESFDGIPSVSTIVKGFSLAGTLLGFLRQTESEFTYSKDFIFTIFGEIIKVYKTKNIKKIQEVLEIAKESLNKVEYKWNNWMSLNFAKRKVENSLDCINTYVKLAEQQNADKNRIHEWESSWY</sequence>
<dbReference type="RefSeq" id="WP_013021750.1">
    <property type="nucleotide sequence ID" value="NC_013948.1"/>
</dbReference>
<dbReference type="AlphaFoldDB" id="D3VQ59"/>
<evidence type="ECO:0000313" key="2">
    <source>
        <dbReference type="Proteomes" id="UP000006902"/>
    </source>
</evidence>
<accession>D3VQ59</accession>
<dbReference type="KEGG" id="mal:MAGa0900"/>
<gene>
    <name evidence="1" type="ordered locus">MAGa0900</name>
</gene>
<reference evidence="2" key="1">
    <citation type="journal article" date="2010" name="BMC Genomics">
        <title>Comparative genomic and proteomic analyses of two Mycoplasma agalactiae strains: clues to the macro- and micro-events that are shaping mycoplasma diversity.</title>
        <authorList>
            <person name="Nouvel L.X."/>
            <person name="Sirand-Pugnet P."/>
            <person name="Marenda M.S."/>
            <person name="Sagne E."/>
            <person name="Barbe V."/>
            <person name="Mangenot S."/>
            <person name="Schenowitz C."/>
            <person name="Jacob D."/>
            <person name="Barre A."/>
            <person name="Claverol S."/>
            <person name="Blanchard A."/>
            <person name="Citti C."/>
        </authorList>
    </citation>
    <scope>NUCLEOTIDE SEQUENCE [LARGE SCALE GENOMIC DNA]</scope>
    <source>
        <strain evidence="2">5632</strain>
    </source>
</reference>
<proteinExistence type="predicted"/>
<protein>
    <submittedName>
        <fullName evidence="1">Uncharacterized protein</fullName>
    </submittedName>
</protein>
<dbReference type="EMBL" id="FP671138">
    <property type="protein sequence ID" value="CBH40321.1"/>
    <property type="molecule type" value="Genomic_DNA"/>
</dbReference>
<dbReference type="OrthoDB" id="395751at2"/>